<dbReference type="AlphaFoldDB" id="F4RM09"/>
<dbReference type="VEuPathDB" id="FungiDB:MELLADRAFT_71896"/>
<dbReference type="RefSeq" id="XP_007410079.1">
    <property type="nucleotide sequence ID" value="XM_007410017.1"/>
</dbReference>
<proteinExistence type="predicted"/>
<feature type="region of interest" description="Disordered" evidence="1">
    <location>
        <begin position="115"/>
        <end position="142"/>
    </location>
</feature>
<protein>
    <submittedName>
        <fullName evidence="2">Uncharacterized protein</fullName>
    </submittedName>
</protein>
<dbReference type="InParanoid" id="F4RM09"/>
<name>F4RM09_MELLP</name>
<feature type="compositionally biased region" description="Low complexity" evidence="1">
    <location>
        <begin position="115"/>
        <end position="130"/>
    </location>
</feature>
<evidence type="ECO:0000313" key="2">
    <source>
        <dbReference type="EMBL" id="EGG06639.1"/>
    </source>
</evidence>
<organism evidence="3">
    <name type="scientific">Melampsora larici-populina (strain 98AG31 / pathotype 3-4-7)</name>
    <name type="common">Poplar leaf rust fungus</name>
    <dbReference type="NCBI Taxonomy" id="747676"/>
    <lineage>
        <taxon>Eukaryota</taxon>
        <taxon>Fungi</taxon>
        <taxon>Dikarya</taxon>
        <taxon>Basidiomycota</taxon>
        <taxon>Pucciniomycotina</taxon>
        <taxon>Pucciniomycetes</taxon>
        <taxon>Pucciniales</taxon>
        <taxon>Melampsoraceae</taxon>
        <taxon>Melampsora</taxon>
    </lineage>
</organism>
<gene>
    <name evidence="2" type="ORF">MELLADRAFT_71896</name>
</gene>
<keyword evidence="3" id="KW-1185">Reference proteome</keyword>
<accession>F4RM09</accession>
<evidence type="ECO:0000313" key="3">
    <source>
        <dbReference type="Proteomes" id="UP000001072"/>
    </source>
</evidence>
<dbReference type="EMBL" id="GL883107">
    <property type="protein sequence ID" value="EGG06639.1"/>
    <property type="molecule type" value="Genomic_DNA"/>
</dbReference>
<dbReference type="HOGENOM" id="CLU_1590362_0_0_1"/>
<evidence type="ECO:0000256" key="1">
    <source>
        <dbReference type="SAM" id="MobiDB-lite"/>
    </source>
</evidence>
<dbReference type="KEGG" id="mlr:MELLADRAFT_71896"/>
<sequence length="168" mass="19454">MPLIRTEQWQNAFSIYWRTTNIMEGATHTQCWHLGRNSRSIFRSRTLSSIDIFQPLLYKQWRSTDAIIGGAIPSEGLRLPKTFLSKTKSLTSSHLSLHKPLIWVTRLNLRIDKVNNNNKNNKTSSDNNNNQVEVLTTKTRNSRRVDIPNHLNNAKIEMTKIEAKADQR</sequence>
<dbReference type="Proteomes" id="UP000001072">
    <property type="component" value="Unassembled WGS sequence"/>
</dbReference>
<feature type="non-terminal residue" evidence="2">
    <location>
        <position position="168"/>
    </location>
</feature>
<dbReference type="GeneID" id="18931963"/>
<reference evidence="3" key="1">
    <citation type="journal article" date="2011" name="Proc. Natl. Acad. Sci. U.S.A.">
        <title>Obligate biotrophy features unraveled by the genomic analysis of rust fungi.</title>
        <authorList>
            <person name="Duplessis S."/>
            <person name="Cuomo C.A."/>
            <person name="Lin Y.-C."/>
            <person name="Aerts A."/>
            <person name="Tisserant E."/>
            <person name="Veneault-Fourrey C."/>
            <person name="Joly D.L."/>
            <person name="Hacquard S."/>
            <person name="Amselem J."/>
            <person name="Cantarel B.L."/>
            <person name="Chiu R."/>
            <person name="Coutinho P.M."/>
            <person name="Feau N."/>
            <person name="Field M."/>
            <person name="Frey P."/>
            <person name="Gelhaye E."/>
            <person name="Goldberg J."/>
            <person name="Grabherr M.G."/>
            <person name="Kodira C.D."/>
            <person name="Kohler A."/>
            <person name="Kuees U."/>
            <person name="Lindquist E.A."/>
            <person name="Lucas S.M."/>
            <person name="Mago R."/>
            <person name="Mauceli E."/>
            <person name="Morin E."/>
            <person name="Murat C."/>
            <person name="Pangilinan J.L."/>
            <person name="Park R."/>
            <person name="Pearson M."/>
            <person name="Quesneville H."/>
            <person name="Rouhier N."/>
            <person name="Sakthikumar S."/>
            <person name="Salamov A.A."/>
            <person name="Schmutz J."/>
            <person name="Selles B."/>
            <person name="Shapiro H."/>
            <person name="Tanguay P."/>
            <person name="Tuskan G.A."/>
            <person name="Henrissat B."/>
            <person name="Van de Peer Y."/>
            <person name="Rouze P."/>
            <person name="Ellis J.G."/>
            <person name="Dodds P.N."/>
            <person name="Schein J.E."/>
            <person name="Zhong S."/>
            <person name="Hamelin R.C."/>
            <person name="Grigoriev I.V."/>
            <person name="Szabo L.J."/>
            <person name="Martin F."/>
        </authorList>
    </citation>
    <scope>NUCLEOTIDE SEQUENCE [LARGE SCALE GENOMIC DNA]</scope>
    <source>
        <strain evidence="3">98AG31 / pathotype 3-4-7</strain>
    </source>
</reference>